<dbReference type="Gene3D" id="3.30.1320.10">
    <property type="match status" value="1"/>
</dbReference>
<dbReference type="NCBIfam" id="TIGR00002">
    <property type="entry name" value="S16"/>
    <property type="match status" value="1"/>
</dbReference>
<protein>
    <recommendedName>
        <fullName evidence="3">Small ribosomal subunit protein bS16</fullName>
    </recommendedName>
</protein>
<evidence type="ECO:0000256" key="2">
    <source>
        <dbReference type="ARBA" id="ARBA00023274"/>
    </source>
</evidence>
<dbReference type="InterPro" id="IPR000307">
    <property type="entry name" value="Ribosomal_bS16"/>
</dbReference>
<proteinExistence type="inferred from homology"/>
<dbReference type="PROSITE" id="PS00732">
    <property type="entry name" value="RIBOSOMAL_S16"/>
    <property type="match status" value="1"/>
</dbReference>
<dbReference type="PANTHER" id="PTHR12919:SF20">
    <property type="entry name" value="SMALL RIBOSOMAL SUBUNIT PROTEIN BS16M"/>
    <property type="match status" value="1"/>
</dbReference>
<organism evidence="4 5">
    <name type="scientific">candidate division WS6 bacterium GW2011_GWC1_33_20</name>
    <dbReference type="NCBI Taxonomy" id="1619089"/>
    <lineage>
        <taxon>Bacteria</taxon>
        <taxon>Candidatus Dojkabacteria</taxon>
    </lineage>
</organism>
<dbReference type="InterPro" id="IPR020592">
    <property type="entry name" value="Ribosomal_bS16_CS"/>
</dbReference>
<evidence type="ECO:0000313" key="5">
    <source>
        <dbReference type="Proteomes" id="UP000034302"/>
    </source>
</evidence>
<dbReference type="HAMAP" id="MF_00385">
    <property type="entry name" value="Ribosomal_bS16"/>
    <property type="match status" value="1"/>
</dbReference>
<evidence type="ECO:0000256" key="1">
    <source>
        <dbReference type="ARBA" id="ARBA00022980"/>
    </source>
</evidence>
<sequence length="99" mass="11417">MLKIRLKRTGRRGQPHYRIVVMEGKSPRDGVSIQEIGYYNPRTNPTTFEIDKEAATEWLKKGAQPSDTIAQYFVKLGLLKSLKRGSKKPNMVKKVREEK</sequence>
<dbReference type="EMBL" id="LBOV01000003">
    <property type="protein sequence ID" value="KKP44406.1"/>
    <property type="molecule type" value="Genomic_DNA"/>
</dbReference>
<dbReference type="PANTHER" id="PTHR12919">
    <property type="entry name" value="30S RIBOSOMAL PROTEIN S16"/>
    <property type="match status" value="1"/>
</dbReference>
<dbReference type="AlphaFoldDB" id="A0A0F9ZZP4"/>
<reference evidence="4 5" key="1">
    <citation type="journal article" date="2015" name="Nature">
        <title>rRNA introns, odd ribosomes, and small enigmatic genomes across a large radiation of phyla.</title>
        <authorList>
            <person name="Brown C.T."/>
            <person name="Hug L.A."/>
            <person name="Thomas B.C."/>
            <person name="Sharon I."/>
            <person name="Castelle C.J."/>
            <person name="Singh A."/>
            <person name="Wilkins M.J."/>
            <person name="Williams K.H."/>
            <person name="Banfield J.F."/>
        </authorList>
    </citation>
    <scope>NUCLEOTIDE SEQUENCE [LARGE SCALE GENOMIC DNA]</scope>
</reference>
<dbReference type="GO" id="GO:0006412">
    <property type="term" value="P:translation"/>
    <property type="evidence" value="ECO:0007669"/>
    <property type="project" value="UniProtKB-UniRule"/>
</dbReference>
<dbReference type="InterPro" id="IPR023803">
    <property type="entry name" value="Ribosomal_bS16_dom_sf"/>
</dbReference>
<dbReference type="SUPFAM" id="SSF54565">
    <property type="entry name" value="Ribosomal protein S16"/>
    <property type="match status" value="1"/>
</dbReference>
<dbReference type="GO" id="GO:0005737">
    <property type="term" value="C:cytoplasm"/>
    <property type="evidence" value="ECO:0007669"/>
    <property type="project" value="UniProtKB-ARBA"/>
</dbReference>
<name>A0A0F9ZZP4_9BACT</name>
<dbReference type="Pfam" id="PF00886">
    <property type="entry name" value="Ribosomal_S16"/>
    <property type="match status" value="1"/>
</dbReference>
<evidence type="ECO:0000256" key="3">
    <source>
        <dbReference type="HAMAP-Rule" id="MF_00385"/>
    </source>
</evidence>
<dbReference type="Proteomes" id="UP000034302">
    <property type="component" value="Unassembled WGS sequence"/>
</dbReference>
<comment type="similarity">
    <text evidence="3">Belongs to the bacterial ribosomal protein bS16 family.</text>
</comment>
<dbReference type="GO" id="GO:0015935">
    <property type="term" value="C:small ribosomal subunit"/>
    <property type="evidence" value="ECO:0007669"/>
    <property type="project" value="TreeGrafter"/>
</dbReference>
<comment type="caution">
    <text evidence="4">The sequence shown here is derived from an EMBL/GenBank/DDBJ whole genome shotgun (WGS) entry which is preliminary data.</text>
</comment>
<accession>A0A0F9ZZP4</accession>
<gene>
    <name evidence="3" type="primary">rpsP</name>
    <name evidence="4" type="ORF">UR34_C0003G0032</name>
</gene>
<keyword evidence="2 3" id="KW-0687">Ribonucleoprotein</keyword>
<evidence type="ECO:0000313" key="4">
    <source>
        <dbReference type="EMBL" id="KKP44406.1"/>
    </source>
</evidence>
<keyword evidence="1 3" id="KW-0689">Ribosomal protein</keyword>
<dbReference type="PATRIC" id="fig|1619089.3.peg.220"/>
<dbReference type="GO" id="GO:0003735">
    <property type="term" value="F:structural constituent of ribosome"/>
    <property type="evidence" value="ECO:0007669"/>
    <property type="project" value="InterPro"/>
</dbReference>